<dbReference type="Pfam" id="PF13445">
    <property type="entry name" value="zf-RING_UBOX"/>
    <property type="match status" value="1"/>
</dbReference>
<protein>
    <recommendedName>
        <fullName evidence="2">RBR-type E3 ubiquitin transferase</fullName>
        <ecNumber evidence="2">2.3.2.31</ecNumber>
    </recommendedName>
</protein>
<proteinExistence type="predicted"/>
<dbReference type="OrthoDB" id="10009520at2759"/>
<evidence type="ECO:0000256" key="5">
    <source>
        <dbReference type="ARBA" id="ARBA00022737"/>
    </source>
</evidence>
<dbReference type="EC" id="2.3.2.31" evidence="2"/>
<evidence type="ECO:0000259" key="14">
    <source>
        <dbReference type="PROSITE" id="PS50103"/>
    </source>
</evidence>
<keyword evidence="7" id="KW-0833">Ubl conjugation pathway</keyword>
<feature type="compositionally biased region" description="Polar residues" evidence="11">
    <location>
        <begin position="22"/>
        <end position="32"/>
    </location>
</feature>
<dbReference type="PROSITE" id="PS51873">
    <property type="entry name" value="TRIAD"/>
    <property type="match status" value="1"/>
</dbReference>
<evidence type="ECO:0000256" key="7">
    <source>
        <dbReference type="ARBA" id="ARBA00022786"/>
    </source>
</evidence>
<organism evidence="16 17">
    <name type="scientific">Agrocybe chaxingu</name>
    <dbReference type="NCBI Taxonomy" id="84603"/>
    <lineage>
        <taxon>Eukaryota</taxon>
        <taxon>Fungi</taxon>
        <taxon>Dikarya</taxon>
        <taxon>Basidiomycota</taxon>
        <taxon>Agaricomycotina</taxon>
        <taxon>Agaricomycetes</taxon>
        <taxon>Agaricomycetidae</taxon>
        <taxon>Agaricales</taxon>
        <taxon>Agaricineae</taxon>
        <taxon>Strophariaceae</taxon>
        <taxon>Agrocybe</taxon>
    </lineage>
</organism>
<dbReference type="Gene3D" id="3.30.70.330">
    <property type="match status" value="1"/>
</dbReference>
<feature type="compositionally biased region" description="Polar residues" evidence="11">
    <location>
        <begin position="328"/>
        <end position="344"/>
    </location>
</feature>
<feature type="compositionally biased region" description="Polar residues" evidence="11">
    <location>
        <begin position="280"/>
        <end position="319"/>
    </location>
</feature>
<dbReference type="Pfam" id="PF01485">
    <property type="entry name" value="IBR"/>
    <property type="match status" value="1"/>
</dbReference>
<name>A0A9W8JSE5_9AGAR</name>
<dbReference type="Gene3D" id="1.20.120.1750">
    <property type="match status" value="1"/>
</dbReference>
<dbReference type="PROSITE" id="PS50089">
    <property type="entry name" value="ZF_RING_2"/>
    <property type="match status" value="1"/>
</dbReference>
<dbReference type="SUPFAM" id="SSF57850">
    <property type="entry name" value="RING/U-box"/>
    <property type="match status" value="2"/>
</dbReference>
<dbReference type="GO" id="GO:0016567">
    <property type="term" value="P:protein ubiquitination"/>
    <property type="evidence" value="ECO:0007669"/>
    <property type="project" value="InterPro"/>
</dbReference>
<dbReference type="SMART" id="SM00647">
    <property type="entry name" value="IBR"/>
    <property type="match status" value="1"/>
</dbReference>
<dbReference type="PROSITE" id="PS50103">
    <property type="entry name" value="ZF_C3H1"/>
    <property type="match status" value="1"/>
</dbReference>
<feature type="compositionally biased region" description="Polar residues" evidence="11">
    <location>
        <begin position="203"/>
        <end position="212"/>
    </location>
</feature>
<dbReference type="CDD" id="cd00590">
    <property type="entry name" value="RRM_SF"/>
    <property type="match status" value="1"/>
</dbReference>
<dbReference type="InterPro" id="IPR031127">
    <property type="entry name" value="E3_UB_ligase_RBR"/>
</dbReference>
<keyword evidence="4 10" id="KW-0479">Metal-binding</keyword>
<evidence type="ECO:0000256" key="11">
    <source>
        <dbReference type="SAM" id="MobiDB-lite"/>
    </source>
</evidence>
<feature type="compositionally biased region" description="Basic and acidic residues" evidence="11">
    <location>
        <begin position="470"/>
        <end position="485"/>
    </location>
</feature>
<dbReference type="PANTHER" id="PTHR11685">
    <property type="entry name" value="RBR FAMILY RING FINGER AND IBR DOMAIN-CONTAINING"/>
    <property type="match status" value="1"/>
</dbReference>
<evidence type="ECO:0000256" key="6">
    <source>
        <dbReference type="ARBA" id="ARBA00022771"/>
    </source>
</evidence>
<keyword evidence="17" id="KW-1185">Reference proteome</keyword>
<comment type="catalytic activity">
    <reaction evidence="1">
        <text>[E2 ubiquitin-conjugating enzyme]-S-ubiquitinyl-L-cysteine + [acceptor protein]-L-lysine = [E2 ubiquitin-conjugating enzyme]-L-cysteine + [acceptor protein]-N(6)-ubiquitinyl-L-lysine.</text>
        <dbReference type="EC" id="2.3.2.31"/>
    </reaction>
</comment>
<keyword evidence="8 10" id="KW-0862">Zinc</keyword>
<keyword evidence="9" id="KW-0694">RNA-binding</keyword>
<accession>A0A9W8JSE5</accession>
<dbReference type="CDD" id="cd20335">
    <property type="entry name" value="BRcat_RBR"/>
    <property type="match status" value="1"/>
</dbReference>
<feature type="region of interest" description="Disordered" evidence="11">
    <location>
        <begin position="407"/>
        <end position="485"/>
    </location>
</feature>
<dbReference type="Proteomes" id="UP001148786">
    <property type="component" value="Unassembled WGS sequence"/>
</dbReference>
<dbReference type="InterPro" id="IPR012677">
    <property type="entry name" value="Nucleotide-bd_a/b_plait_sf"/>
</dbReference>
<dbReference type="GO" id="GO:0003723">
    <property type="term" value="F:RNA binding"/>
    <property type="evidence" value="ECO:0007669"/>
    <property type="project" value="UniProtKB-UniRule"/>
</dbReference>
<dbReference type="Gene3D" id="3.30.40.10">
    <property type="entry name" value="Zinc/RING finger domain, C3HC4 (zinc finger)"/>
    <property type="match status" value="1"/>
</dbReference>
<feature type="compositionally biased region" description="Polar residues" evidence="11">
    <location>
        <begin position="1"/>
        <end position="11"/>
    </location>
</feature>
<dbReference type="GO" id="GO:0061630">
    <property type="term" value="F:ubiquitin protein ligase activity"/>
    <property type="evidence" value="ECO:0007669"/>
    <property type="project" value="UniProtKB-EC"/>
</dbReference>
<feature type="domain" description="RING-type" evidence="12">
    <location>
        <begin position="1050"/>
        <end position="1092"/>
    </location>
</feature>
<dbReference type="InterPro" id="IPR035979">
    <property type="entry name" value="RBD_domain_sf"/>
</dbReference>
<dbReference type="InterPro" id="IPR013083">
    <property type="entry name" value="Znf_RING/FYVE/PHD"/>
</dbReference>
<evidence type="ECO:0000313" key="17">
    <source>
        <dbReference type="Proteomes" id="UP001148786"/>
    </source>
</evidence>
<feature type="compositionally biased region" description="Polar residues" evidence="11">
    <location>
        <begin position="443"/>
        <end position="463"/>
    </location>
</feature>
<dbReference type="InterPro" id="IPR000571">
    <property type="entry name" value="Znf_CCCH"/>
</dbReference>
<evidence type="ECO:0000256" key="3">
    <source>
        <dbReference type="ARBA" id="ARBA00022679"/>
    </source>
</evidence>
<dbReference type="InterPro" id="IPR001841">
    <property type="entry name" value="Znf_RING"/>
</dbReference>
<dbReference type="SUPFAM" id="SSF54928">
    <property type="entry name" value="RNA-binding domain, RBD"/>
    <property type="match status" value="1"/>
</dbReference>
<dbReference type="EMBL" id="JANKHO010001182">
    <property type="protein sequence ID" value="KAJ3503132.1"/>
    <property type="molecule type" value="Genomic_DNA"/>
</dbReference>
<feature type="domain" description="RRM" evidence="13">
    <location>
        <begin position="584"/>
        <end position="659"/>
    </location>
</feature>
<reference evidence="16" key="1">
    <citation type="submission" date="2022-07" db="EMBL/GenBank/DDBJ databases">
        <title>Genome Sequence of Agrocybe chaxingu.</title>
        <authorList>
            <person name="Buettner E."/>
        </authorList>
    </citation>
    <scope>NUCLEOTIDE SEQUENCE</scope>
    <source>
        <strain evidence="16">MP-N11</strain>
    </source>
</reference>
<sequence length="1243" mass="137611">MSAAGSSSSRVATKRNKAVPETQGTHAASTDATHIVGVKKRRRKVVAPTVAQQSILAHSEDSRSNTQSTVASLPKLEPGKNDSTQLKAPPSTVKKISELEENQLQLKESRSMIEGENVGESATSIPLDSISLLKKKRRKPAVAAQDEVVVVAATDSRPRTDSLEIRSILPTVNPVKSISRLLEVSSSTSNKQSSVGRIDDDQTMCQSSSGTHQLGAVGEGARNGSSSIPAEADAKKRREKVDKDGIECQIVPTPSSDIGVFDARSILPRVKHAKSTSKLLEASSSVHQNVRPPTSSWATPPSVSTSLPPASVSTVTPQDPSVRVRLPPTTSFPSPSIRILSSTPELPPRFRSMVSVPQKSSLDDVQNWDTVSGFGRWDGAASESSRSSVDSDEERVAICRKIASPDPFPLENWDPRADESAWSDSNVTDDESSKRVSVGRESSVPSAARTSSVTNSTTASHTPRNPPVAMEKKFISEPPEVRRPRPRTTERCHKWLQDRCRRGYNCPYIHDDLDYLDDRELPKLAPGTYDPLKGAVRAHLTSQPERTFVRRPPETVGRVLHQHIHVKFGSGFQVTELDTGFESPWIFVSGFPDHLTDYKIETMLRRFGDVTEIRRPAQPVSPLSVKVHFSKVSEAFKAFTSLHGTVEYGRKLETRMAVENKRSGTFFKNTTVRIDWEAPSRNVYMGYADLEKAEGAVRLAREVPYGEYQATAALHYALPAVGKVTVKFTGVPPDVTEKGMEIYGAHQGMVTERPNYAGITVDETISTVKRLLMNFRSKMVDFEIKSAPYREGKMRAWAVFSSPKDAEAAAQNVHNRKPAAIGHTRVMARHMKSIAFSISLVKARRVGAEIKAFTEKIWRQGAGCTLSTQDKGAFVSLRLCGEDLKVLGKLKAELERILNGEPVMEDDKMVWDDYFGRQQGLEFFMELERRFPGVTVERIYARRSIRLFGVAEKRAQVRRKIIEKVAERRRRNVHTIIVSGQLADALSKFKDGFAAMEKTVGEGNINLDLWESRLSVSGDMDMFTTVKDLLHDFRQNHNLLSPWDRSADVCPACFTDASSPIKLPCGHTWCRTCLQRYLKVATEKQTVFPLKCHGIDKKCGEGIPLLTAREILEVSDFDALIEAAFSAHVQTHPGEFHYCPTPDCSQIYRSTPEGISMQCPECLVQVCTACHTEAHDGLTCAESRDGDDLFKEWASKHDIKQCPNCKMAIEKDEGCNHMTFPNGTGIYGHMRAEHGSWGLGPIV</sequence>
<dbReference type="InterPro" id="IPR044066">
    <property type="entry name" value="TRIAD_supradom"/>
</dbReference>
<dbReference type="InterPro" id="IPR027370">
    <property type="entry name" value="Znf-RING_euk"/>
</dbReference>
<evidence type="ECO:0000256" key="4">
    <source>
        <dbReference type="ARBA" id="ARBA00022723"/>
    </source>
</evidence>
<feature type="region of interest" description="Disordered" evidence="11">
    <location>
        <begin position="280"/>
        <end position="344"/>
    </location>
</feature>
<dbReference type="GO" id="GO:0008270">
    <property type="term" value="F:zinc ion binding"/>
    <property type="evidence" value="ECO:0007669"/>
    <property type="project" value="UniProtKB-KW"/>
</dbReference>
<dbReference type="InterPro" id="IPR002867">
    <property type="entry name" value="IBR_dom"/>
</dbReference>
<evidence type="ECO:0000256" key="8">
    <source>
        <dbReference type="ARBA" id="ARBA00022833"/>
    </source>
</evidence>
<dbReference type="PROSITE" id="PS50102">
    <property type="entry name" value="RRM"/>
    <property type="match status" value="1"/>
</dbReference>
<evidence type="ECO:0000256" key="1">
    <source>
        <dbReference type="ARBA" id="ARBA00001798"/>
    </source>
</evidence>
<feature type="region of interest" description="Disordered" evidence="11">
    <location>
        <begin position="189"/>
        <end position="243"/>
    </location>
</feature>
<keyword evidence="5" id="KW-0677">Repeat</keyword>
<feature type="domain" description="RING-type" evidence="15">
    <location>
        <begin position="1046"/>
        <end position="1243"/>
    </location>
</feature>
<keyword evidence="3" id="KW-0808">Transferase</keyword>
<evidence type="ECO:0000259" key="12">
    <source>
        <dbReference type="PROSITE" id="PS50089"/>
    </source>
</evidence>
<feature type="domain" description="C3H1-type" evidence="14">
    <location>
        <begin position="486"/>
        <end position="513"/>
    </location>
</feature>
<comment type="caution">
    <text evidence="16">The sequence shown here is derived from an EMBL/GenBank/DDBJ whole genome shotgun (WGS) entry which is preliminary data.</text>
</comment>
<gene>
    <name evidence="16" type="ORF">NLJ89_g8567</name>
</gene>
<feature type="zinc finger region" description="C3H1-type" evidence="10">
    <location>
        <begin position="486"/>
        <end position="513"/>
    </location>
</feature>
<evidence type="ECO:0000256" key="2">
    <source>
        <dbReference type="ARBA" id="ARBA00012251"/>
    </source>
</evidence>
<dbReference type="InterPro" id="IPR000504">
    <property type="entry name" value="RRM_dom"/>
</dbReference>
<dbReference type="AlphaFoldDB" id="A0A9W8JSE5"/>
<evidence type="ECO:0000259" key="13">
    <source>
        <dbReference type="PROSITE" id="PS50102"/>
    </source>
</evidence>
<evidence type="ECO:0000259" key="15">
    <source>
        <dbReference type="PROSITE" id="PS51873"/>
    </source>
</evidence>
<feature type="region of interest" description="Disordered" evidence="11">
    <location>
        <begin position="1"/>
        <end position="94"/>
    </location>
</feature>
<feature type="compositionally biased region" description="Basic and acidic residues" evidence="11">
    <location>
        <begin position="232"/>
        <end position="243"/>
    </location>
</feature>
<evidence type="ECO:0000256" key="10">
    <source>
        <dbReference type="PROSITE-ProRule" id="PRU00723"/>
    </source>
</evidence>
<evidence type="ECO:0000256" key="9">
    <source>
        <dbReference type="PROSITE-ProRule" id="PRU00176"/>
    </source>
</evidence>
<evidence type="ECO:0000313" key="16">
    <source>
        <dbReference type="EMBL" id="KAJ3503132.1"/>
    </source>
</evidence>
<keyword evidence="6 10" id="KW-0863">Zinc-finger</keyword>